<reference evidence="1 2" key="1">
    <citation type="submission" date="2019-02" db="EMBL/GenBank/DDBJ databases">
        <title>Deep-cultivation of Planctomycetes and their phenomic and genomic characterization uncovers novel biology.</title>
        <authorList>
            <person name="Wiegand S."/>
            <person name="Jogler M."/>
            <person name="Boedeker C."/>
            <person name="Pinto D."/>
            <person name="Vollmers J."/>
            <person name="Rivas-Marin E."/>
            <person name="Kohn T."/>
            <person name="Peeters S.H."/>
            <person name="Heuer A."/>
            <person name="Rast P."/>
            <person name="Oberbeckmann S."/>
            <person name="Bunk B."/>
            <person name="Jeske O."/>
            <person name="Meyerdierks A."/>
            <person name="Storesund J.E."/>
            <person name="Kallscheuer N."/>
            <person name="Luecker S."/>
            <person name="Lage O.M."/>
            <person name="Pohl T."/>
            <person name="Merkel B.J."/>
            <person name="Hornburger P."/>
            <person name="Mueller R.-W."/>
            <person name="Bruemmer F."/>
            <person name="Labrenz M."/>
            <person name="Spormann A.M."/>
            <person name="Op den Camp H."/>
            <person name="Overmann J."/>
            <person name="Amann R."/>
            <person name="Jetten M.S.M."/>
            <person name="Mascher T."/>
            <person name="Medema M.H."/>
            <person name="Devos D.P."/>
            <person name="Kaster A.-K."/>
            <person name="Ovreas L."/>
            <person name="Rohde M."/>
            <person name="Galperin M.Y."/>
            <person name="Jogler C."/>
        </authorList>
    </citation>
    <scope>NUCLEOTIDE SEQUENCE [LARGE SCALE GENOMIC DNA]</scope>
    <source>
        <strain evidence="1 2">Pan153</strain>
    </source>
</reference>
<evidence type="ECO:0000313" key="2">
    <source>
        <dbReference type="Proteomes" id="UP000320839"/>
    </source>
</evidence>
<protein>
    <submittedName>
        <fullName evidence="1">Uncharacterized protein</fullName>
    </submittedName>
</protein>
<proteinExistence type="predicted"/>
<sequence>MFFQAITNTVVKNSAIKKGGERGIRTPGPVSGTQHFQCCGILATTNYVYSGYVNV</sequence>
<evidence type="ECO:0000313" key="1">
    <source>
        <dbReference type="EMBL" id="QDV19490.1"/>
    </source>
</evidence>
<name>A0A518FT45_9PLAN</name>
<dbReference type="Proteomes" id="UP000320839">
    <property type="component" value="Chromosome"/>
</dbReference>
<gene>
    <name evidence="1" type="ORF">Pan153_41560</name>
</gene>
<dbReference type="EMBL" id="CP036317">
    <property type="protein sequence ID" value="QDV19490.1"/>
    <property type="molecule type" value="Genomic_DNA"/>
</dbReference>
<dbReference type="AlphaFoldDB" id="A0A518FT45"/>
<organism evidence="1 2">
    <name type="scientific">Gimesia panareensis</name>
    <dbReference type="NCBI Taxonomy" id="2527978"/>
    <lineage>
        <taxon>Bacteria</taxon>
        <taxon>Pseudomonadati</taxon>
        <taxon>Planctomycetota</taxon>
        <taxon>Planctomycetia</taxon>
        <taxon>Planctomycetales</taxon>
        <taxon>Planctomycetaceae</taxon>
        <taxon>Gimesia</taxon>
    </lineage>
</organism>
<accession>A0A518FT45</accession>